<dbReference type="InterPro" id="IPR037049">
    <property type="entry name" value="DUF1214_C_sf"/>
</dbReference>
<dbReference type="Gene3D" id="2.60.120.600">
    <property type="entry name" value="Domain of unknown function DUF1214, C-terminal domain"/>
    <property type="match status" value="1"/>
</dbReference>
<feature type="compositionally biased region" description="Low complexity" evidence="1">
    <location>
        <begin position="33"/>
        <end position="50"/>
    </location>
</feature>
<dbReference type="PANTHER" id="PTHR36509:SF2">
    <property type="entry name" value="BLL3101 PROTEIN"/>
    <property type="match status" value="1"/>
</dbReference>
<evidence type="ECO:0000259" key="2">
    <source>
        <dbReference type="Pfam" id="PF06742"/>
    </source>
</evidence>
<evidence type="ECO:0000313" key="4">
    <source>
        <dbReference type="EMBL" id="QSX74451.1"/>
    </source>
</evidence>
<dbReference type="Pfam" id="PF06742">
    <property type="entry name" value="DUF1214"/>
    <property type="match status" value="1"/>
</dbReference>
<proteinExistence type="predicted"/>
<dbReference type="InterPro" id="IPR010621">
    <property type="entry name" value="DUF1214"/>
</dbReference>
<organism evidence="4 5">
    <name type="scientific">Lysobacter arenosi</name>
    <dbReference type="NCBI Taxonomy" id="2795387"/>
    <lineage>
        <taxon>Bacteria</taxon>
        <taxon>Pseudomonadati</taxon>
        <taxon>Pseudomonadota</taxon>
        <taxon>Gammaproteobacteria</taxon>
        <taxon>Lysobacterales</taxon>
        <taxon>Lysobacteraceae</taxon>
        <taxon>Lysobacter</taxon>
    </lineage>
</organism>
<keyword evidence="5" id="KW-1185">Reference proteome</keyword>
<dbReference type="SUPFAM" id="SSF160935">
    <property type="entry name" value="VPA0735-like"/>
    <property type="match status" value="1"/>
</dbReference>
<dbReference type="InterPro" id="IPR037050">
    <property type="entry name" value="DUF1254_sf"/>
</dbReference>
<feature type="domain" description="DUF1254" evidence="3">
    <location>
        <begin position="94"/>
        <end position="209"/>
    </location>
</feature>
<name>A0ABX7RAX7_9GAMM</name>
<dbReference type="EMBL" id="CP071517">
    <property type="protein sequence ID" value="QSX74451.1"/>
    <property type="molecule type" value="Genomic_DNA"/>
</dbReference>
<feature type="domain" description="DUF1214" evidence="2">
    <location>
        <begin position="335"/>
        <end position="446"/>
    </location>
</feature>
<reference evidence="4 5" key="1">
    <citation type="submission" date="2021-02" db="EMBL/GenBank/DDBJ databases">
        <title>Lysobacter arenosi sp. nov., isolated from soil of gangwondo yeongwol, south Korea.</title>
        <authorList>
            <person name="Kim K.R."/>
            <person name="Kim K.H."/>
            <person name="Jeon C.O."/>
        </authorList>
    </citation>
    <scope>NUCLEOTIDE SEQUENCE [LARGE SCALE GENOMIC DNA]</scope>
    <source>
        <strain evidence="4 5">R7</strain>
    </source>
</reference>
<dbReference type="RefSeq" id="WP_200608344.1">
    <property type="nucleotide sequence ID" value="NZ_CP071517.1"/>
</dbReference>
<dbReference type="Gene3D" id="2.60.40.1610">
    <property type="entry name" value="Domain of unknown function DUF1254"/>
    <property type="match status" value="1"/>
</dbReference>
<evidence type="ECO:0000313" key="5">
    <source>
        <dbReference type="Proteomes" id="UP000663400"/>
    </source>
</evidence>
<dbReference type="PANTHER" id="PTHR36509">
    <property type="entry name" value="BLL3101 PROTEIN"/>
    <property type="match status" value="1"/>
</dbReference>
<evidence type="ECO:0000259" key="3">
    <source>
        <dbReference type="Pfam" id="PF06863"/>
    </source>
</evidence>
<evidence type="ECO:0000256" key="1">
    <source>
        <dbReference type="SAM" id="MobiDB-lite"/>
    </source>
</evidence>
<protein>
    <submittedName>
        <fullName evidence="4">DUF1254 domain-containing protein</fullName>
    </submittedName>
</protein>
<sequence length="464" mass="50961">MSRVDDRSAPLRTILLIAALVMITTPGCNRSDAPTAQSPKPSAAPAADAEQPTDQEIVDAWSYLYGRYLVLQQEDHDINVEKVGFNKIKYNPLGSAQFVNPNMDVAYLEAWIAVDKDHAVVLNVPKVTGRYYTAQLLDGWGEVIANINERTYPDHPNGKFALVLKGSNPPVPTDAVKIELPAAKAKLLARVELKDSPAQAKKLQEQFTLEVPEGIQIEPPLAISEFTPAKPIGVEIFDNVSGVLETYPDRMPKAPQYQALAEKIAAYLKANPQARDSVASIVNERAVPEFLQRIKGFGTQKGGWSVTYAAGKFGNDVAARDVINYGGLWANTADEALYFIGLTDSEMRPLDGSKTYEIRFPKGGMPDSQVNAFWSVTAYSVPDFRVVPNPLKRYNLNNISRLKANPDGTTSIWLAPKLPKGTDESNWLPTPDGKGYSLNFRMYGAKADVVNGKWFPPPIEAKAQ</sequence>
<dbReference type="InterPro" id="IPR010679">
    <property type="entry name" value="DUF1254"/>
</dbReference>
<dbReference type="Proteomes" id="UP000663400">
    <property type="component" value="Chromosome"/>
</dbReference>
<gene>
    <name evidence="4" type="ORF">HIV01_014870</name>
</gene>
<dbReference type="Pfam" id="PF06863">
    <property type="entry name" value="DUF1254"/>
    <property type="match status" value="1"/>
</dbReference>
<accession>A0ABX7RAX7</accession>
<feature type="region of interest" description="Disordered" evidence="1">
    <location>
        <begin position="30"/>
        <end position="52"/>
    </location>
</feature>